<feature type="transmembrane region" description="Helical" evidence="7">
    <location>
        <begin position="105"/>
        <end position="123"/>
    </location>
</feature>
<feature type="transmembrane region" description="Helical" evidence="7">
    <location>
        <begin position="208"/>
        <end position="228"/>
    </location>
</feature>
<evidence type="ECO:0000256" key="7">
    <source>
        <dbReference type="SAM" id="Phobius"/>
    </source>
</evidence>
<feature type="transmembrane region" description="Helical" evidence="7">
    <location>
        <begin position="50"/>
        <end position="73"/>
    </location>
</feature>
<reference evidence="9" key="1">
    <citation type="journal article" date="2019" name="Int. J. Syst. Evol. Microbiol.">
        <title>The Global Catalogue of Microorganisms (GCM) 10K type strain sequencing project: providing services to taxonomists for standard genome sequencing and annotation.</title>
        <authorList>
            <consortium name="The Broad Institute Genomics Platform"/>
            <consortium name="The Broad Institute Genome Sequencing Center for Infectious Disease"/>
            <person name="Wu L."/>
            <person name="Ma J."/>
        </authorList>
    </citation>
    <scope>NUCLEOTIDE SEQUENCE [LARGE SCALE GENOMIC DNA]</scope>
    <source>
        <strain evidence="9">KCTC 22245</strain>
    </source>
</reference>
<feature type="transmembrane region" description="Helical" evidence="7">
    <location>
        <begin position="161"/>
        <end position="179"/>
    </location>
</feature>
<evidence type="ECO:0000256" key="3">
    <source>
        <dbReference type="ARBA" id="ARBA00022679"/>
    </source>
</evidence>
<keyword evidence="5 7" id="KW-1133">Transmembrane helix</keyword>
<feature type="transmembrane region" description="Helical" evidence="7">
    <location>
        <begin position="6"/>
        <end position="29"/>
    </location>
</feature>
<feature type="transmembrane region" description="Helical" evidence="7">
    <location>
        <begin position="312"/>
        <end position="335"/>
    </location>
</feature>
<keyword evidence="9" id="KW-1185">Reference proteome</keyword>
<keyword evidence="3" id="KW-0808">Transferase</keyword>
<dbReference type="PANTHER" id="PTHR22926:SF3">
    <property type="entry name" value="UNDECAPRENYL-PHOSPHATE ALPHA-N-ACETYLGLUCOSAMINYL 1-PHOSPHATE TRANSFERASE"/>
    <property type="match status" value="1"/>
</dbReference>
<accession>A0ABV7M783</accession>
<evidence type="ECO:0000256" key="5">
    <source>
        <dbReference type="ARBA" id="ARBA00022989"/>
    </source>
</evidence>
<evidence type="ECO:0000256" key="1">
    <source>
        <dbReference type="ARBA" id="ARBA00004651"/>
    </source>
</evidence>
<keyword evidence="4 7" id="KW-0812">Transmembrane</keyword>
<comment type="subcellular location">
    <subcellularLocation>
        <location evidence="1">Cell membrane</location>
        <topology evidence="1">Multi-pass membrane protein</topology>
    </subcellularLocation>
</comment>
<proteinExistence type="predicted"/>
<dbReference type="RefSeq" id="WP_189572039.1">
    <property type="nucleotide sequence ID" value="NZ_BMXU01000001.1"/>
</dbReference>
<evidence type="ECO:0000256" key="2">
    <source>
        <dbReference type="ARBA" id="ARBA00022475"/>
    </source>
</evidence>
<keyword evidence="6 7" id="KW-0472">Membrane</keyword>
<feature type="transmembrane region" description="Helical" evidence="7">
    <location>
        <begin position="129"/>
        <end position="149"/>
    </location>
</feature>
<evidence type="ECO:0000313" key="8">
    <source>
        <dbReference type="EMBL" id="MFC3301299.1"/>
    </source>
</evidence>
<sequence length="348" mass="36633">MPVSDAVVWGLLAALLAGLLSNALSLAAIRTRIGLDHVSERSNHSQPTPRLGGMAVIGGLAGATTILAMAGLLSPESGMLLVLTMAAGAIGIADDFLTLRPQVKILLLNILAFAGAVLLGPVAELPIPLAGWVAIPHWLGVVVAGFWLLSIVNVVNFMDGLNGLAGSYAVLVLAAAGTLWSEPSWPLLAAQVAVLGFLFCNVFEGRIFLGDAGSLSLGFLLGAAPLVANEESRGFWLIPLVCLPLIADVALTLVRRAARGARLSEPHREHLYQRIKAAGWSHQAASVTLLFTGVMALLVATSMWRACADRPSVYWLSALFIVLLWAAALYGMLFIKLRRGAGLEGTLR</sequence>
<feature type="transmembrane region" description="Helical" evidence="7">
    <location>
        <begin position="234"/>
        <end position="254"/>
    </location>
</feature>
<name>A0ABV7M783_9PROT</name>
<organism evidence="8 9">
    <name type="scientific">Parvularcula lutaonensis</name>
    <dbReference type="NCBI Taxonomy" id="491923"/>
    <lineage>
        <taxon>Bacteria</taxon>
        <taxon>Pseudomonadati</taxon>
        <taxon>Pseudomonadota</taxon>
        <taxon>Alphaproteobacteria</taxon>
        <taxon>Parvularculales</taxon>
        <taxon>Parvularculaceae</taxon>
        <taxon>Parvularcula</taxon>
    </lineage>
</organism>
<dbReference type="PANTHER" id="PTHR22926">
    <property type="entry name" value="PHOSPHO-N-ACETYLMURAMOYL-PENTAPEPTIDE-TRANSFERASE"/>
    <property type="match status" value="1"/>
</dbReference>
<dbReference type="InterPro" id="IPR000715">
    <property type="entry name" value="Glycosyl_transferase_4"/>
</dbReference>
<dbReference type="Pfam" id="PF00953">
    <property type="entry name" value="Glycos_transf_4"/>
    <property type="match status" value="1"/>
</dbReference>
<evidence type="ECO:0000256" key="6">
    <source>
        <dbReference type="ARBA" id="ARBA00023136"/>
    </source>
</evidence>
<keyword evidence="2" id="KW-1003">Cell membrane</keyword>
<evidence type="ECO:0000313" key="9">
    <source>
        <dbReference type="Proteomes" id="UP001595607"/>
    </source>
</evidence>
<feature type="transmembrane region" description="Helical" evidence="7">
    <location>
        <begin position="79"/>
        <end position="98"/>
    </location>
</feature>
<protein>
    <submittedName>
        <fullName evidence="8">Glycosyltransferase family 4 protein</fullName>
    </submittedName>
</protein>
<feature type="transmembrane region" description="Helical" evidence="7">
    <location>
        <begin position="284"/>
        <end position="306"/>
    </location>
</feature>
<dbReference type="Proteomes" id="UP001595607">
    <property type="component" value="Unassembled WGS sequence"/>
</dbReference>
<comment type="caution">
    <text evidence="8">The sequence shown here is derived from an EMBL/GenBank/DDBJ whole genome shotgun (WGS) entry which is preliminary data.</text>
</comment>
<dbReference type="EMBL" id="JBHRVA010000002">
    <property type="protein sequence ID" value="MFC3301299.1"/>
    <property type="molecule type" value="Genomic_DNA"/>
</dbReference>
<evidence type="ECO:0000256" key="4">
    <source>
        <dbReference type="ARBA" id="ARBA00022692"/>
    </source>
</evidence>
<gene>
    <name evidence="8" type="ORF">ACFONP_00955</name>
</gene>